<accession>A0A3G8M2N5</accession>
<evidence type="ECO:0000313" key="2">
    <source>
        <dbReference type="EMBL" id="AZG75977.1"/>
    </source>
</evidence>
<dbReference type="AlphaFoldDB" id="A0A3G8M2N5"/>
<reference evidence="2 3" key="1">
    <citation type="submission" date="2018-11" db="EMBL/GenBank/DDBJ databases">
        <title>Genome squencing of methanotrophic bacteria isolated from alkaline groundwater in Korea.</title>
        <authorList>
            <person name="Nguyen L.N."/>
        </authorList>
    </citation>
    <scope>NUCLEOTIDE SEQUENCE [LARGE SCALE GENOMIC DNA]</scope>
    <source>
        <strain evidence="2 3">GW6</strain>
    </source>
</reference>
<evidence type="ECO:0000256" key="1">
    <source>
        <dbReference type="SAM" id="MobiDB-lite"/>
    </source>
</evidence>
<organism evidence="2 3">
    <name type="scientific">Methylocystis rosea</name>
    <dbReference type="NCBI Taxonomy" id="173366"/>
    <lineage>
        <taxon>Bacteria</taxon>
        <taxon>Pseudomonadati</taxon>
        <taxon>Pseudomonadota</taxon>
        <taxon>Alphaproteobacteria</taxon>
        <taxon>Hyphomicrobiales</taxon>
        <taxon>Methylocystaceae</taxon>
        <taxon>Methylocystis</taxon>
    </lineage>
</organism>
<sequence>MRQKLLCSDNEPWRRRSPGARLYNEELHPETTHGGDRRSQAVHENQNDKLSFCSETSKATGKDKRSIERAAARGAALGDDLSDIAGTSLGKGVELDALAKTSEQERKSLIERAKAGENVSAR</sequence>
<dbReference type="RefSeq" id="WP_124737817.1">
    <property type="nucleotide sequence ID" value="NZ_CP034086.1"/>
</dbReference>
<dbReference type="Proteomes" id="UP000273982">
    <property type="component" value="Chromosome"/>
</dbReference>
<feature type="compositionally biased region" description="Basic and acidic residues" evidence="1">
    <location>
        <begin position="23"/>
        <end position="47"/>
    </location>
</feature>
<feature type="region of interest" description="Disordered" evidence="1">
    <location>
        <begin position="1"/>
        <end position="67"/>
    </location>
</feature>
<dbReference type="KEGG" id="mros:EHO51_04095"/>
<gene>
    <name evidence="2" type="ORF">EHO51_04095</name>
</gene>
<protein>
    <submittedName>
        <fullName evidence="2">Uncharacterized protein</fullName>
    </submittedName>
</protein>
<name>A0A3G8M2N5_9HYPH</name>
<dbReference type="EMBL" id="CP034086">
    <property type="protein sequence ID" value="AZG75977.1"/>
    <property type="molecule type" value="Genomic_DNA"/>
</dbReference>
<proteinExistence type="predicted"/>
<evidence type="ECO:0000313" key="3">
    <source>
        <dbReference type="Proteomes" id="UP000273982"/>
    </source>
</evidence>